<sequence length="538" mass="60545">MGVEFPLDPFNVETSHYVDYRDFIRNLRRRLGERTSHNLPALAICTNDPSRIRFFDLVLETNDHAVRFRLRMDNLYLIGYQMEDDRWFELGHRGDQHVITEPGTAFLGFGGNYDCLPADRTRVGFHSLVSAINQLAGTVNRQARERSVVVVIMMICESARFIPVFEYMASSFQHNPYTTTPWDTSVIHPWIMNLVTSWETLSALLLRADAYPHETIHDLGIIRRNNIRIPPNDTAITSIPAAIGVLGILLGLCFSPRGRRLVSRMASDDDEQRFSGIPLVHVFSAQINDLDGEDPGQLYGTITINNGFNTEYIYNRTSDNYESISPGQQVTLTGPSYSVPAFGSFTIKVLLTDYDTISSDDEIIDEEDLIPWYAADIKNEYDKLITSEVFSSIGSVTVKYAVFENAVAARVVVNLEEGGEVTTEVYGHVSARYDKQWEMEPTATCMLFNRASDDYAEVNRWQNIPLSRSLVAVPLNHSLKVTVELYDYDTSSADDLIANGTVDFPVPESLPAISTQDIYGEDGDRVKVSIHWSSGLSE</sequence>
<keyword evidence="9 11" id="KW-0652">Protein synthesis inhibitor</keyword>
<dbReference type="InterPro" id="IPR017989">
    <property type="entry name" value="Ribosome_inactivat_1/2"/>
</dbReference>
<keyword evidence="6" id="KW-0677">Repeat</keyword>
<dbReference type="InterPro" id="IPR036041">
    <property type="entry name" value="Ribosome-inact_prot_sf"/>
</dbReference>
<evidence type="ECO:0000256" key="11">
    <source>
        <dbReference type="RuleBase" id="RU004915"/>
    </source>
</evidence>
<dbReference type="GO" id="GO:0030598">
    <property type="term" value="F:rRNA N-glycosylase activity"/>
    <property type="evidence" value="ECO:0007669"/>
    <property type="project" value="UniProtKB-EC"/>
</dbReference>
<evidence type="ECO:0000256" key="9">
    <source>
        <dbReference type="ARBA" id="ARBA00023193"/>
    </source>
</evidence>
<dbReference type="GO" id="GO:0017148">
    <property type="term" value="P:negative regulation of translation"/>
    <property type="evidence" value="ECO:0007669"/>
    <property type="project" value="UniProtKB-KW"/>
</dbReference>
<evidence type="ECO:0000256" key="6">
    <source>
        <dbReference type="ARBA" id="ARBA00022737"/>
    </source>
</evidence>
<comment type="caution">
    <text evidence="13">The sequence shown here is derived from an EMBL/GenBank/DDBJ whole genome shotgun (WGS) entry which is preliminary data.</text>
</comment>
<evidence type="ECO:0000256" key="8">
    <source>
        <dbReference type="ARBA" id="ARBA00022821"/>
    </source>
</evidence>
<evidence type="ECO:0000313" key="13">
    <source>
        <dbReference type="EMBL" id="KAK4279979.1"/>
    </source>
</evidence>
<dbReference type="InterPro" id="IPR016138">
    <property type="entry name" value="Ribosome_inactivat_prot_sub1"/>
</dbReference>
<evidence type="ECO:0000256" key="2">
    <source>
        <dbReference type="ARBA" id="ARBA00008544"/>
    </source>
</evidence>
<comment type="similarity">
    <text evidence="2">Belongs to the ribosome-inactivating protein family. Type 1 RIP subfamily.</text>
</comment>
<feature type="domain" description="DUF6598" evidence="12">
    <location>
        <begin position="279"/>
        <end position="508"/>
    </location>
</feature>
<dbReference type="InterPro" id="IPR046533">
    <property type="entry name" value="DUF6598"/>
</dbReference>
<dbReference type="PANTHER" id="PTHR33453:SF9">
    <property type="entry name" value="ALBUMIN B-32"/>
    <property type="match status" value="1"/>
</dbReference>
<dbReference type="SUPFAM" id="SSF56371">
    <property type="entry name" value="Ribosome inactivating proteins (RIP)"/>
    <property type="match status" value="1"/>
</dbReference>
<evidence type="ECO:0000313" key="14">
    <source>
        <dbReference type="Proteomes" id="UP001293593"/>
    </source>
</evidence>
<proteinExistence type="inferred from homology"/>
<dbReference type="EMBL" id="JAWXYG010000002">
    <property type="protein sequence ID" value="KAK4279979.1"/>
    <property type="molecule type" value="Genomic_DNA"/>
</dbReference>
<evidence type="ECO:0000256" key="1">
    <source>
        <dbReference type="ARBA" id="ARBA00000237"/>
    </source>
</evidence>
<dbReference type="PRINTS" id="PR00396">
    <property type="entry name" value="SHIGARICIN"/>
</dbReference>
<dbReference type="EC" id="3.2.2.22" evidence="3"/>
<evidence type="ECO:0000256" key="4">
    <source>
        <dbReference type="ARBA" id="ARBA00022656"/>
    </source>
</evidence>
<keyword evidence="4 11" id="KW-0800">Toxin</keyword>
<evidence type="ECO:0000256" key="3">
    <source>
        <dbReference type="ARBA" id="ARBA00012001"/>
    </source>
</evidence>
<evidence type="ECO:0000256" key="10">
    <source>
        <dbReference type="ARBA" id="ARBA00030788"/>
    </source>
</evidence>
<accession>A0AAE1TDR4</accession>
<protein>
    <recommendedName>
        <fullName evidence="3">rRNA N-glycosylase</fullName>
        <ecNumber evidence="3">3.2.2.22</ecNumber>
    </recommendedName>
    <alternativeName>
        <fullName evidence="10">rRNA N-glycosidase</fullName>
    </alternativeName>
</protein>
<dbReference type="Pfam" id="PF00161">
    <property type="entry name" value="RIP"/>
    <property type="match status" value="1"/>
</dbReference>
<dbReference type="GO" id="GO:0090729">
    <property type="term" value="F:toxin activity"/>
    <property type="evidence" value="ECO:0007669"/>
    <property type="project" value="UniProtKB-KW"/>
</dbReference>
<evidence type="ECO:0000256" key="7">
    <source>
        <dbReference type="ARBA" id="ARBA00022801"/>
    </source>
</evidence>
<dbReference type="InterPro" id="IPR001574">
    <property type="entry name" value="Ribosome_inactivat_prot"/>
</dbReference>
<dbReference type="PANTHER" id="PTHR33453">
    <property type="match status" value="1"/>
</dbReference>
<keyword evidence="5" id="KW-0430">Lectin</keyword>
<keyword evidence="14" id="KW-1185">Reference proteome</keyword>
<evidence type="ECO:0000259" key="12">
    <source>
        <dbReference type="Pfam" id="PF20241"/>
    </source>
</evidence>
<reference evidence="13" key="1">
    <citation type="submission" date="2023-10" db="EMBL/GenBank/DDBJ databases">
        <title>Chromosome-level genome of the transformable northern wattle, Acacia crassicarpa.</title>
        <authorList>
            <person name="Massaro I."/>
            <person name="Sinha N.R."/>
            <person name="Poethig S."/>
            <person name="Leichty A.R."/>
        </authorList>
    </citation>
    <scope>NUCLEOTIDE SEQUENCE</scope>
    <source>
        <strain evidence="13">Acra3RX</strain>
        <tissue evidence="13">Leaf</tissue>
    </source>
</reference>
<gene>
    <name evidence="13" type="ORF">QN277_011667</name>
</gene>
<dbReference type="Proteomes" id="UP001293593">
    <property type="component" value="Unassembled WGS sequence"/>
</dbReference>
<keyword evidence="8 11" id="KW-0611">Plant defense</keyword>
<dbReference type="GO" id="GO:0030246">
    <property type="term" value="F:carbohydrate binding"/>
    <property type="evidence" value="ECO:0007669"/>
    <property type="project" value="UniProtKB-KW"/>
</dbReference>
<dbReference type="AlphaFoldDB" id="A0AAE1TDR4"/>
<dbReference type="GO" id="GO:0006952">
    <property type="term" value="P:defense response"/>
    <property type="evidence" value="ECO:0007669"/>
    <property type="project" value="UniProtKB-KW"/>
</dbReference>
<dbReference type="Gene3D" id="3.40.420.10">
    <property type="entry name" value="Ricin (A subunit), domain 1"/>
    <property type="match status" value="1"/>
</dbReference>
<name>A0AAE1TDR4_9FABA</name>
<keyword evidence="7 11" id="KW-0378">Hydrolase</keyword>
<comment type="catalytic activity">
    <reaction evidence="1 11">
        <text>Endohydrolysis of the N-glycosidic bond at one specific adenosine on the 28S rRNA.</text>
        <dbReference type="EC" id="3.2.2.22"/>
    </reaction>
</comment>
<evidence type="ECO:0000256" key="5">
    <source>
        <dbReference type="ARBA" id="ARBA00022734"/>
    </source>
</evidence>
<organism evidence="13 14">
    <name type="scientific">Acacia crassicarpa</name>
    <name type="common">northern wattle</name>
    <dbReference type="NCBI Taxonomy" id="499986"/>
    <lineage>
        <taxon>Eukaryota</taxon>
        <taxon>Viridiplantae</taxon>
        <taxon>Streptophyta</taxon>
        <taxon>Embryophyta</taxon>
        <taxon>Tracheophyta</taxon>
        <taxon>Spermatophyta</taxon>
        <taxon>Magnoliopsida</taxon>
        <taxon>eudicotyledons</taxon>
        <taxon>Gunneridae</taxon>
        <taxon>Pentapetalae</taxon>
        <taxon>rosids</taxon>
        <taxon>fabids</taxon>
        <taxon>Fabales</taxon>
        <taxon>Fabaceae</taxon>
        <taxon>Caesalpinioideae</taxon>
        <taxon>mimosoid clade</taxon>
        <taxon>Acacieae</taxon>
        <taxon>Acacia</taxon>
    </lineage>
</organism>
<dbReference type="Pfam" id="PF20241">
    <property type="entry name" value="DUF6598"/>
    <property type="match status" value="1"/>
</dbReference>